<dbReference type="Proteomes" id="UP000008851">
    <property type="component" value="Chromosome"/>
</dbReference>
<sequence>MDLLLGPVFDRNERQRNALMLAVAALRAAGENALGKV</sequence>
<dbReference type="AlphaFoldDB" id="G7TK37"/>
<dbReference type="EMBL" id="CP003057">
    <property type="protein sequence ID" value="AEQ96970.1"/>
    <property type="molecule type" value="Genomic_DNA"/>
</dbReference>
<organism evidence="1 2">
    <name type="scientific">Xanthomonas oryzae pv. oryzicola (strain BLS256)</name>
    <dbReference type="NCBI Taxonomy" id="383407"/>
    <lineage>
        <taxon>Bacteria</taxon>
        <taxon>Pseudomonadati</taxon>
        <taxon>Pseudomonadota</taxon>
        <taxon>Gammaproteobacteria</taxon>
        <taxon>Lysobacterales</taxon>
        <taxon>Lysobacteraceae</taxon>
        <taxon>Xanthomonas</taxon>
    </lineage>
</organism>
<accession>G7TK37</accession>
<evidence type="ECO:0000313" key="1">
    <source>
        <dbReference type="EMBL" id="AEQ96970.1"/>
    </source>
</evidence>
<dbReference type="HOGENOM" id="CLU_3350473_0_0_6"/>
<name>G7TK37_XANOB</name>
<reference evidence="1 2" key="1">
    <citation type="journal article" date="2011" name="J. Bacteriol.">
        <title>Two new complete genome sequences offer insight into host and tissue specificity of plant pathogenic Xanthomonas spp.</title>
        <authorList>
            <person name="Bogdanove A.J."/>
            <person name="Koebnik R."/>
            <person name="Lu H."/>
            <person name="Furutani A."/>
            <person name="Angiuoli S.V."/>
            <person name="Patil P.B."/>
            <person name="Van Sluys M.A."/>
            <person name="Ryan R.P."/>
            <person name="Meyer D.F."/>
            <person name="Han S.W."/>
            <person name="Aparna G."/>
            <person name="Rajaram M."/>
            <person name="Delcher A.L."/>
            <person name="Phillippy A.M."/>
            <person name="Puiu D."/>
            <person name="Schatz M.C."/>
            <person name="Shumway M."/>
            <person name="Sommer D.D."/>
            <person name="Trapnell C."/>
            <person name="Benahmed F."/>
            <person name="Dimitrov G."/>
            <person name="Madupu R."/>
            <person name="Radune D."/>
            <person name="Sullivan S."/>
            <person name="Jha G."/>
            <person name="Ishihara H."/>
            <person name="Lee S.W."/>
            <person name="Pandey A."/>
            <person name="Sharma V."/>
            <person name="Sriariyanun M."/>
            <person name="Szurek B."/>
            <person name="Vera-Cruz C.M."/>
            <person name="Dorman K.S."/>
            <person name="Ronald P.C."/>
            <person name="Verdier V."/>
            <person name="Dow J.M."/>
            <person name="Sonti R.V."/>
            <person name="Tsuge S."/>
            <person name="Brendel V.P."/>
            <person name="Rabinowicz P.D."/>
            <person name="Leach J.E."/>
            <person name="White F.F."/>
            <person name="Salzberg S.L."/>
        </authorList>
    </citation>
    <scope>NUCLEOTIDE SEQUENCE [LARGE SCALE GENOMIC DNA]</scope>
    <source>
        <strain evidence="1 2">BLS256</strain>
    </source>
</reference>
<evidence type="ECO:0000313" key="2">
    <source>
        <dbReference type="Proteomes" id="UP000008851"/>
    </source>
</evidence>
<protein>
    <submittedName>
        <fullName evidence="1">Uncharacterized protein</fullName>
    </submittedName>
</protein>
<gene>
    <name evidence="1" type="ORF">XOC_2864</name>
</gene>
<proteinExistence type="predicted"/>
<dbReference type="KEGG" id="xor:XOC_2864"/>